<dbReference type="EMBL" id="JAESWB010000134">
    <property type="protein sequence ID" value="MBL4952093.1"/>
    <property type="molecule type" value="Genomic_DNA"/>
</dbReference>
<dbReference type="PROSITE" id="PS50943">
    <property type="entry name" value="HTH_CROC1"/>
    <property type="match status" value="1"/>
</dbReference>
<comment type="caution">
    <text evidence="2">The sequence shown here is derived from an EMBL/GenBank/DDBJ whole genome shotgun (WGS) entry which is preliminary data.</text>
</comment>
<dbReference type="RefSeq" id="WP_202653372.1">
    <property type="nucleotide sequence ID" value="NZ_JAESWB010000134.1"/>
</dbReference>
<feature type="domain" description="HTH cro/C1-type" evidence="1">
    <location>
        <begin position="27"/>
        <end position="81"/>
    </location>
</feature>
<accession>A0ABS1TNF1</accession>
<sequence length="139" mass="16426">MVPKKPTKTPTERAQETFRLVETGEFLRKKRNQLGLSMQQVGDILHISTNYVSEIERGVKLPSPLLIRELAYFYHINENDLFRMYGKIPLSAKEELEANTFLQDLLSDINQNKNLPDKKKKELFSEFLQVYQRFLKDYE</sequence>
<protein>
    <submittedName>
        <fullName evidence="2">Helix-turn-helix transcriptional regulator</fullName>
    </submittedName>
</protein>
<dbReference type="Proteomes" id="UP000623967">
    <property type="component" value="Unassembled WGS sequence"/>
</dbReference>
<organism evidence="2 3">
    <name type="scientific">Neobacillus paridis</name>
    <dbReference type="NCBI Taxonomy" id="2803862"/>
    <lineage>
        <taxon>Bacteria</taxon>
        <taxon>Bacillati</taxon>
        <taxon>Bacillota</taxon>
        <taxon>Bacilli</taxon>
        <taxon>Bacillales</taxon>
        <taxon>Bacillaceae</taxon>
        <taxon>Neobacillus</taxon>
    </lineage>
</organism>
<dbReference type="InterPro" id="IPR010982">
    <property type="entry name" value="Lambda_DNA-bd_dom_sf"/>
</dbReference>
<evidence type="ECO:0000313" key="3">
    <source>
        <dbReference type="Proteomes" id="UP000623967"/>
    </source>
</evidence>
<dbReference type="InterPro" id="IPR001387">
    <property type="entry name" value="Cro/C1-type_HTH"/>
</dbReference>
<proteinExistence type="predicted"/>
<dbReference type="SUPFAM" id="SSF47413">
    <property type="entry name" value="lambda repressor-like DNA-binding domains"/>
    <property type="match status" value="1"/>
</dbReference>
<dbReference type="SMART" id="SM00530">
    <property type="entry name" value="HTH_XRE"/>
    <property type="match status" value="1"/>
</dbReference>
<name>A0ABS1TNF1_9BACI</name>
<dbReference type="CDD" id="cd00093">
    <property type="entry name" value="HTH_XRE"/>
    <property type="match status" value="1"/>
</dbReference>
<reference evidence="2 3" key="1">
    <citation type="submission" date="2021-01" db="EMBL/GenBank/DDBJ databases">
        <title>Genome public.</title>
        <authorList>
            <person name="Liu C."/>
            <person name="Sun Q."/>
        </authorList>
    </citation>
    <scope>NUCLEOTIDE SEQUENCE [LARGE SCALE GENOMIC DNA]</scope>
    <source>
        <strain evidence="2 3">YIM B02564</strain>
    </source>
</reference>
<keyword evidence="3" id="KW-1185">Reference proteome</keyword>
<evidence type="ECO:0000313" key="2">
    <source>
        <dbReference type="EMBL" id="MBL4952093.1"/>
    </source>
</evidence>
<evidence type="ECO:0000259" key="1">
    <source>
        <dbReference type="PROSITE" id="PS50943"/>
    </source>
</evidence>
<dbReference type="Gene3D" id="1.10.260.40">
    <property type="entry name" value="lambda repressor-like DNA-binding domains"/>
    <property type="match status" value="1"/>
</dbReference>
<gene>
    <name evidence="2" type="ORF">JK635_07700</name>
</gene>
<dbReference type="Pfam" id="PF01381">
    <property type="entry name" value="HTH_3"/>
    <property type="match status" value="1"/>
</dbReference>